<comment type="caution">
    <text evidence="1">The sequence shown here is derived from an EMBL/GenBank/DDBJ whole genome shotgun (WGS) entry which is preliminary data.</text>
</comment>
<reference evidence="1" key="1">
    <citation type="submission" date="2021-06" db="EMBL/GenBank/DDBJ databases">
        <authorList>
            <person name="Kallberg Y."/>
            <person name="Tangrot J."/>
            <person name="Rosling A."/>
        </authorList>
    </citation>
    <scope>NUCLEOTIDE SEQUENCE</scope>
    <source>
        <strain evidence="1">CL356</strain>
    </source>
</reference>
<protein>
    <submittedName>
        <fullName evidence="1">4677_t:CDS:1</fullName>
    </submittedName>
</protein>
<keyword evidence="2" id="KW-1185">Reference proteome</keyword>
<evidence type="ECO:0000313" key="2">
    <source>
        <dbReference type="Proteomes" id="UP000789525"/>
    </source>
</evidence>
<proteinExistence type="predicted"/>
<organism evidence="1 2">
    <name type="scientific">Acaulospora colombiana</name>
    <dbReference type="NCBI Taxonomy" id="27376"/>
    <lineage>
        <taxon>Eukaryota</taxon>
        <taxon>Fungi</taxon>
        <taxon>Fungi incertae sedis</taxon>
        <taxon>Mucoromycota</taxon>
        <taxon>Glomeromycotina</taxon>
        <taxon>Glomeromycetes</taxon>
        <taxon>Diversisporales</taxon>
        <taxon>Acaulosporaceae</taxon>
        <taxon>Acaulospora</taxon>
    </lineage>
</organism>
<accession>A0ACA9NPC7</accession>
<dbReference type="Proteomes" id="UP000789525">
    <property type="component" value="Unassembled WGS sequence"/>
</dbReference>
<sequence>MIRPASIALTPGIAKSYSTDSSNFKDVSPFANEIDQIYLTILNQQNIMKEIKQSEKEYPILHGDKFEQLFDLQTDALSKIEKLNTETAQQYLGDGGENANRTFAEEEIDKLRKELDRTVSRINRDFPGKNLRQKAGEGLQLVRPFHETIGNLHELRARLNQTASPIPEKNLKFIADQLVEIVDSVERRLEKIILHQRNDLSKDFLKNANEELNVQ</sequence>
<evidence type="ECO:0000313" key="1">
    <source>
        <dbReference type="EMBL" id="CAG8662622.1"/>
    </source>
</evidence>
<feature type="non-terminal residue" evidence="1">
    <location>
        <position position="215"/>
    </location>
</feature>
<name>A0ACA9NPC7_9GLOM</name>
<gene>
    <name evidence="1" type="ORF">ACOLOM_LOCUS8647</name>
</gene>
<dbReference type="EMBL" id="CAJVPT010022923">
    <property type="protein sequence ID" value="CAG8662622.1"/>
    <property type="molecule type" value="Genomic_DNA"/>
</dbReference>